<evidence type="ECO:0000313" key="10">
    <source>
        <dbReference type="Proteomes" id="UP000091857"/>
    </source>
</evidence>
<dbReference type="InterPro" id="IPR036236">
    <property type="entry name" value="Znf_C2H2_sf"/>
</dbReference>
<organism evidence="9 10">
    <name type="scientific">Manihot esculenta</name>
    <name type="common">Cassava</name>
    <name type="synonym">Jatropha manihot</name>
    <dbReference type="NCBI Taxonomy" id="3983"/>
    <lineage>
        <taxon>Eukaryota</taxon>
        <taxon>Viridiplantae</taxon>
        <taxon>Streptophyta</taxon>
        <taxon>Embryophyta</taxon>
        <taxon>Tracheophyta</taxon>
        <taxon>Spermatophyta</taxon>
        <taxon>Magnoliopsida</taxon>
        <taxon>eudicotyledons</taxon>
        <taxon>Gunneridae</taxon>
        <taxon>Pentapetalae</taxon>
        <taxon>rosids</taxon>
        <taxon>fabids</taxon>
        <taxon>Malpighiales</taxon>
        <taxon>Euphorbiaceae</taxon>
        <taxon>Crotonoideae</taxon>
        <taxon>Manihoteae</taxon>
        <taxon>Manihot</taxon>
    </lineage>
</organism>
<evidence type="ECO:0000256" key="2">
    <source>
        <dbReference type="ARBA" id="ARBA00022723"/>
    </source>
</evidence>
<keyword evidence="2" id="KW-0479">Metal-binding</keyword>
<dbReference type="GO" id="GO:0009788">
    <property type="term" value="P:negative regulation of abscisic acid-activated signaling pathway"/>
    <property type="evidence" value="ECO:0007669"/>
    <property type="project" value="InterPro"/>
</dbReference>
<comment type="subcellular location">
    <subcellularLocation>
        <location evidence="1">Nucleus</location>
    </subcellularLocation>
</comment>
<dbReference type="InterPro" id="IPR013087">
    <property type="entry name" value="Znf_C2H2_type"/>
</dbReference>
<reference evidence="10" key="1">
    <citation type="journal article" date="2016" name="Nat. Biotechnol.">
        <title>Sequencing wild and cultivated cassava and related species reveals extensive interspecific hybridization and genetic diversity.</title>
        <authorList>
            <person name="Bredeson J.V."/>
            <person name="Lyons J.B."/>
            <person name="Prochnik S.E."/>
            <person name="Wu G.A."/>
            <person name="Ha C.M."/>
            <person name="Edsinger-Gonzales E."/>
            <person name="Grimwood J."/>
            <person name="Schmutz J."/>
            <person name="Rabbi I.Y."/>
            <person name="Egesi C."/>
            <person name="Nauluvula P."/>
            <person name="Lebot V."/>
            <person name="Ndunguru J."/>
            <person name="Mkamilo G."/>
            <person name="Bart R.S."/>
            <person name="Setter T.L."/>
            <person name="Gleadow R.M."/>
            <person name="Kulakow P."/>
            <person name="Ferguson M.E."/>
            <person name="Rounsley S."/>
            <person name="Rokhsar D.S."/>
        </authorList>
    </citation>
    <scope>NUCLEOTIDE SEQUENCE [LARGE SCALE GENOMIC DNA]</scope>
    <source>
        <strain evidence="10">cv. AM560-2</strain>
    </source>
</reference>
<keyword evidence="5" id="KW-0539">Nucleus</keyword>
<dbReference type="STRING" id="3983.A0A2C9W2W1"/>
<dbReference type="GO" id="GO:0008270">
    <property type="term" value="F:zinc ion binding"/>
    <property type="evidence" value="ECO:0007669"/>
    <property type="project" value="UniProtKB-KW"/>
</dbReference>
<feature type="domain" description="C2H2-type" evidence="8">
    <location>
        <begin position="104"/>
        <end position="131"/>
    </location>
</feature>
<dbReference type="EMBL" id="CM004390">
    <property type="protein sequence ID" value="OAY53336.1"/>
    <property type="molecule type" value="Genomic_DNA"/>
</dbReference>
<dbReference type="GO" id="GO:0005634">
    <property type="term" value="C:nucleus"/>
    <property type="evidence" value="ECO:0007669"/>
    <property type="project" value="UniProtKB-SubCell"/>
</dbReference>
<dbReference type="PROSITE" id="PS00028">
    <property type="entry name" value="ZINC_FINGER_C2H2_1"/>
    <property type="match status" value="1"/>
</dbReference>
<keyword evidence="10" id="KW-1185">Reference proteome</keyword>
<evidence type="ECO:0000256" key="5">
    <source>
        <dbReference type="ARBA" id="ARBA00023242"/>
    </source>
</evidence>
<dbReference type="PROSITE" id="PS50157">
    <property type="entry name" value="ZINC_FINGER_C2H2_2"/>
    <property type="match status" value="1"/>
</dbReference>
<keyword evidence="3 6" id="KW-0863">Zinc-finger</keyword>
<gene>
    <name evidence="9" type="ORF">MANES_04G155200v8</name>
</gene>
<name>A0A2C9W2W1_MANES</name>
<dbReference type="OrthoDB" id="1736050at2759"/>
<dbReference type="InterPro" id="IPR044246">
    <property type="entry name" value="ZFP3-like"/>
</dbReference>
<comment type="caution">
    <text evidence="9">The sequence shown here is derived from an EMBL/GenBank/DDBJ whole genome shotgun (WGS) entry which is preliminary data.</text>
</comment>
<evidence type="ECO:0000256" key="4">
    <source>
        <dbReference type="ARBA" id="ARBA00022833"/>
    </source>
</evidence>
<evidence type="ECO:0000256" key="7">
    <source>
        <dbReference type="SAM" id="MobiDB-lite"/>
    </source>
</evidence>
<dbReference type="Gramene" id="Manes.04G155200.1.v8.1">
    <property type="protein sequence ID" value="Manes.04G155200.1.v8.1.CDS.1"/>
    <property type="gene ID" value="Manes.04G155200.v8.1"/>
</dbReference>
<dbReference type="PANTHER" id="PTHR47287">
    <property type="entry name" value="C2H2 AND C2HC ZINC FINGERS SUPERFAMILY PROTEIN"/>
    <property type="match status" value="1"/>
</dbReference>
<dbReference type="AlphaFoldDB" id="A0A2C9W2W1"/>
<protein>
    <recommendedName>
        <fullName evidence="8">C2H2-type domain-containing protein</fullName>
    </recommendedName>
</protein>
<evidence type="ECO:0000259" key="8">
    <source>
        <dbReference type="PROSITE" id="PS50157"/>
    </source>
</evidence>
<dbReference type="Gene3D" id="3.30.160.60">
    <property type="entry name" value="Classic Zinc Finger"/>
    <property type="match status" value="1"/>
</dbReference>
<evidence type="ECO:0000256" key="1">
    <source>
        <dbReference type="ARBA" id="ARBA00004123"/>
    </source>
</evidence>
<feature type="region of interest" description="Disordered" evidence="7">
    <location>
        <begin position="1"/>
        <end position="54"/>
    </location>
</feature>
<accession>A0A2C9W2W1</accession>
<dbReference type="OMA" id="ERCPSEG"/>
<sequence>MDPVPAVAVHQQSSSSDASSMSATSQAADHDHGHSQMQKSEPPPAATSTHESSSHVLLDLKLSTDDSVRGSKFELNLFTPVTANNESVTDHEKRSNPNDQSRVFTCNFCKREFSTSQALGGHQNAHKQERAIAKRRQGMDLVGGFGHLSYDYPYSSLSTHHHPLYGSLKYSSSSSSSYPWMSSGGAAHRYSHGGWPRLGFINNSGGFAVLSGSSSSRLITENKSTPFPNYLSASPSNISTTIRTLYTGDHLRRAVDLSTNDQVDASGIDLSLKL</sequence>
<proteinExistence type="predicted"/>
<dbReference type="Pfam" id="PF13912">
    <property type="entry name" value="zf-C2H2_6"/>
    <property type="match status" value="1"/>
</dbReference>
<evidence type="ECO:0000256" key="6">
    <source>
        <dbReference type="PROSITE-ProRule" id="PRU00042"/>
    </source>
</evidence>
<evidence type="ECO:0000313" key="9">
    <source>
        <dbReference type="EMBL" id="OAY53336.1"/>
    </source>
</evidence>
<dbReference type="SUPFAM" id="SSF57667">
    <property type="entry name" value="beta-beta-alpha zinc fingers"/>
    <property type="match status" value="1"/>
</dbReference>
<feature type="compositionally biased region" description="Low complexity" evidence="7">
    <location>
        <begin position="1"/>
        <end position="27"/>
    </location>
</feature>
<dbReference type="PANTHER" id="PTHR47287:SF9">
    <property type="entry name" value="ZINC FINGER PROTEIN 4-LIKE"/>
    <property type="match status" value="1"/>
</dbReference>
<evidence type="ECO:0000256" key="3">
    <source>
        <dbReference type="ARBA" id="ARBA00022771"/>
    </source>
</evidence>
<keyword evidence="4" id="KW-0862">Zinc</keyword>
<dbReference type="Proteomes" id="UP000091857">
    <property type="component" value="Chromosome 4"/>
</dbReference>